<evidence type="ECO:0000313" key="1">
    <source>
        <dbReference type="EMBL" id="MBA0820063.1"/>
    </source>
</evidence>
<sequence length="117" mass="13242">MRRYEIQKQSKGNQQMIRMMMKNITKVLIPQNTGEYGLHITTPLSNVATTKNIQIIEPILDVVTSLRDVTTSLHYSVVQGISAKIDCQMDSFSVSTSSPTVEFQEGDMDKYLQQLQS</sequence>
<comment type="caution">
    <text evidence="1">The sequence shown here is derived from an EMBL/GenBank/DDBJ whole genome shotgun (WGS) entry which is preliminary data.</text>
</comment>
<dbReference type="Proteomes" id="UP000593560">
    <property type="component" value="Unassembled WGS sequence"/>
</dbReference>
<proteinExistence type="predicted"/>
<dbReference type="OrthoDB" id="10318796at2759"/>
<keyword evidence="2" id="KW-1185">Reference proteome</keyword>
<evidence type="ECO:0000313" key="2">
    <source>
        <dbReference type="Proteomes" id="UP000593560"/>
    </source>
</evidence>
<protein>
    <submittedName>
        <fullName evidence="1">Uncharacterized protein</fullName>
    </submittedName>
</protein>
<organism evidence="1 2">
    <name type="scientific">Gossypium harknessii</name>
    <dbReference type="NCBI Taxonomy" id="34285"/>
    <lineage>
        <taxon>Eukaryota</taxon>
        <taxon>Viridiplantae</taxon>
        <taxon>Streptophyta</taxon>
        <taxon>Embryophyta</taxon>
        <taxon>Tracheophyta</taxon>
        <taxon>Spermatophyta</taxon>
        <taxon>Magnoliopsida</taxon>
        <taxon>eudicotyledons</taxon>
        <taxon>Gunneridae</taxon>
        <taxon>Pentapetalae</taxon>
        <taxon>rosids</taxon>
        <taxon>malvids</taxon>
        <taxon>Malvales</taxon>
        <taxon>Malvaceae</taxon>
        <taxon>Malvoideae</taxon>
        <taxon>Gossypium</taxon>
    </lineage>
</organism>
<dbReference type="AlphaFoldDB" id="A0A7J9IDY3"/>
<dbReference type="EMBL" id="JABFAD010333061">
    <property type="protein sequence ID" value="MBA0820063.1"/>
    <property type="molecule type" value="Genomic_DNA"/>
</dbReference>
<reference evidence="1 2" key="1">
    <citation type="journal article" date="2019" name="Genome Biol. Evol.">
        <title>Insights into the evolution of the New World diploid cottons (Gossypium, subgenus Houzingenia) based on genome sequencing.</title>
        <authorList>
            <person name="Grover C.E."/>
            <person name="Arick M.A. 2nd"/>
            <person name="Thrash A."/>
            <person name="Conover J.L."/>
            <person name="Sanders W.S."/>
            <person name="Peterson D.G."/>
            <person name="Frelichowski J.E."/>
            <person name="Scheffler J.A."/>
            <person name="Scheffler B.E."/>
            <person name="Wendel J.F."/>
        </authorList>
    </citation>
    <scope>NUCLEOTIDE SEQUENCE [LARGE SCALE GENOMIC DNA]</scope>
    <source>
        <strain evidence="1">0</strain>
        <tissue evidence="1">Leaf</tissue>
    </source>
</reference>
<accession>A0A7J9IDY3</accession>
<name>A0A7J9IDY3_9ROSI</name>
<gene>
    <name evidence="1" type="ORF">Gohar_000058</name>
</gene>